<dbReference type="SUPFAM" id="SSF52518">
    <property type="entry name" value="Thiamin diphosphate-binding fold (THDP-binding)"/>
    <property type="match status" value="1"/>
</dbReference>
<evidence type="ECO:0000259" key="4">
    <source>
        <dbReference type="Pfam" id="PF00456"/>
    </source>
</evidence>
<gene>
    <name evidence="5" type="ORF">PF66_03483</name>
</gene>
<feature type="domain" description="Transketolase N-terminal" evidence="4">
    <location>
        <begin position="43"/>
        <end position="266"/>
    </location>
</feature>
<reference evidence="5 6" key="1">
    <citation type="journal article" date="2015" name="PLoS ONE">
        <title>Rice-Infecting Pseudomonas Genomes Are Highly Accessorized and Harbor Multiple Putative Virulence Mechanisms to Cause Sheath Brown Rot.</title>
        <authorList>
            <person name="Quibod I.L."/>
            <person name="Grande G."/>
            <person name="Oreiro E.G."/>
            <person name="Borja F.N."/>
            <person name="Dossa G.S."/>
            <person name="Mauleon R."/>
            <person name="Cruz C.V."/>
            <person name="Oliva R."/>
        </authorList>
    </citation>
    <scope>NUCLEOTIDE SEQUENCE [LARGE SCALE GENOMIC DNA]</scope>
    <source>
        <strain evidence="5 6">IRRI 6609</strain>
    </source>
</reference>
<dbReference type="GO" id="GO:0004802">
    <property type="term" value="F:transketolase activity"/>
    <property type="evidence" value="ECO:0007669"/>
    <property type="project" value="UniProtKB-EC"/>
</dbReference>
<evidence type="ECO:0000313" key="6">
    <source>
        <dbReference type="Proteomes" id="UP000037931"/>
    </source>
</evidence>
<evidence type="ECO:0000313" key="5">
    <source>
        <dbReference type="EMBL" id="KPA90020.1"/>
    </source>
</evidence>
<keyword evidence="6" id="KW-1185">Reference proteome</keyword>
<evidence type="ECO:0000256" key="3">
    <source>
        <dbReference type="ARBA" id="ARBA00023052"/>
    </source>
</evidence>
<protein>
    <submittedName>
        <fullName evidence="5">Transketolase subunit A</fullName>
        <ecNumber evidence="5">2.2.1.1</ecNumber>
    </submittedName>
</protein>
<sequence length="277" mass="30245">MHEPEPVLATYLEEKAHWVWRETLKIHRHTPETRVASSLSPIEIFVVLYYGGFLRQNPADPLWPGRDRCIISKGHGSLCMYPILADLGYFPADELERVCQEGSFLGGIPDPVIPGYETVNGSLGHGVGVGAGMALGLKRRGRDQQVHVVTGDGELHEGSNWEAFMFAAQHQLDNLTVIVDNNQISMLGPTDSIVSHRDLHAKFTAFGWKVQVVEDGHSPQAIAAALSASRASGEPQPRAIIVNTRKGHRVPGLENAPLSHITPIAPQLIDELLGVES</sequence>
<accession>A0A0M9GFP0</accession>
<dbReference type="EMBL" id="JSYZ01000012">
    <property type="protein sequence ID" value="KPA90020.1"/>
    <property type="molecule type" value="Genomic_DNA"/>
</dbReference>
<comment type="caution">
    <text evidence="5">The sequence shown here is derived from an EMBL/GenBank/DDBJ whole genome shotgun (WGS) entry which is preliminary data.</text>
</comment>
<dbReference type="Gene3D" id="3.40.50.970">
    <property type="match status" value="1"/>
</dbReference>
<keyword evidence="5" id="KW-0808">Transferase</keyword>
<dbReference type="Proteomes" id="UP000037931">
    <property type="component" value="Unassembled WGS sequence"/>
</dbReference>
<organism evidence="5 6">
    <name type="scientific">Pseudomonas asplenii</name>
    <dbReference type="NCBI Taxonomy" id="53407"/>
    <lineage>
        <taxon>Bacteria</taxon>
        <taxon>Pseudomonadati</taxon>
        <taxon>Pseudomonadota</taxon>
        <taxon>Gammaproteobacteria</taxon>
        <taxon>Pseudomonadales</taxon>
        <taxon>Pseudomonadaceae</taxon>
        <taxon>Pseudomonas</taxon>
    </lineage>
</organism>
<dbReference type="PANTHER" id="PTHR47514">
    <property type="entry name" value="TRANSKETOLASE N-TERMINAL SECTION-RELATED"/>
    <property type="match status" value="1"/>
</dbReference>
<evidence type="ECO:0000256" key="2">
    <source>
        <dbReference type="ARBA" id="ARBA00007131"/>
    </source>
</evidence>
<dbReference type="Pfam" id="PF00456">
    <property type="entry name" value="Transketolase_N"/>
    <property type="match status" value="1"/>
</dbReference>
<dbReference type="EC" id="2.2.1.1" evidence="5"/>
<dbReference type="InterPro" id="IPR005474">
    <property type="entry name" value="Transketolase_N"/>
</dbReference>
<keyword evidence="3" id="KW-0786">Thiamine pyrophosphate</keyword>
<comment type="similarity">
    <text evidence="2">Belongs to the transketolase family.</text>
</comment>
<dbReference type="PANTHER" id="PTHR47514:SF1">
    <property type="entry name" value="TRANSKETOLASE N-TERMINAL SECTION-RELATED"/>
    <property type="match status" value="1"/>
</dbReference>
<evidence type="ECO:0000256" key="1">
    <source>
        <dbReference type="ARBA" id="ARBA00001964"/>
    </source>
</evidence>
<proteinExistence type="inferred from homology"/>
<comment type="cofactor">
    <cofactor evidence="1">
        <name>thiamine diphosphate</name>
        <dbReference type="ChEBI" id="CHEBI:58937"/>
    </cofactor>
</comment>
<dbReference type="AlphaFoldDB" id="A0A0M9GFP0"/>
<name>A0A0M9GFP0_9PSED</name>
<dbReference type="STRING" id="50340.PF66_03483"/>
<dbReference type="RefSeq" id="WP_054063353.1">
    <property type="nucleotide sequence ID" value="NZ_JSYZ01000012.1"/>
</dbReference>
<dbReference type="InterPro" id="IPR029061">
    <property type="entry name" value="THDP-binding"/>
</dbReference>
<dbReference type="OrthoDB" id="8732661at2"/>
<dbReference type="PATRIC" id="fig|50340.43.peg.782"/>